<feature type="region of interest" description="Disordered" evidence="1">
    <location>
        <begin position="173"/>
        <end position="217"/>
    </location>
</feature>
<reference evidence="2" key="1">
    <citation type="submission" date="2023-03" db="EMBL/GenBank/DDBJ databases">
        <title>Massive genome expansion in bonnet fungi (Mycena s.s.) driven by repeated elements and novel gene families across ecological guilds.</title>
        <authorList>
            <consortium name="Lawrence Berkeley National Laboratory"/>
            <person name="Harder C.B."/>
            <person name="Miyauchi S."/>
            <person name="Viragh M."/>
            <person name="Kuo A."/>
            <person name="Thoen E."/>
            <person name="Andreopoulos B."/>
            <person name="Lu D."/>
            <person name="Skrede I."/>
            <person name="Drula E."/>
            <person name="Henrissat B."/>
            <person name="Morin E."/>
            <person name="Kohler A."/>
            <person name="Barry K."/>
            <person name="LaButti K."/>
            <person name="Morin E."/>
            <person name="Salamov A."/>
            <person name="Lipzen A."/>
            <person name="Mereny Z."/>
            <person name="Hegedus B."/>
            <person name="Baldrian P."/>
            <person name="Stursova M."/>
            <person name="Weitz H."/>
            <person name="Taylor A."/>
            <person name="Grigoriev I.V."/>
            <person name="Nagy L.G."/>
            <person name="Martin F."/>
            <person name="Kauserud H."/>
        </authorList>
    </citation>
    <scope>NUCLEOTIDE SEQUENCE</scope>
    <source>
        <strain evidence="2">CBHHK067</strain>
    </source>
</reference>
<gene>
    <name evidence="2" type="ORF">B0H17DRAFT_1182618</name>
</gene>
<dbReference type="Proteomes" id="UP001221757">
    <property type="component" value="Unassembled WGS sequence"/>
</dbReference>
<comment type="caution">
    <text evidence="2">The sequence shown here is derived from an EMBL/GenBank/DDBJ whole genome shotgun (WGS) entry which is preliminary data.</text>
</comment>
<evidence type="ECO:0000313" key="3">
    <source>
        <dbReference type="Proteomes" id="UP001221757"/>
    </source>
</evidence>
<protein>
    <submittedName>
        <fullName evidence="2">Uncharacterized protein</fullName>
    </submittedName>
</protein>
<sequence>MCTGSGCCTVRRNHWRRLTVIQVLFNSVSEASKPRRPEYGNGMDFGVCRAISKGRNRGLARGAAALCSARCKGAESPTFARHRRMSVLERERSVLCGRRCLWAADLSRLGPRPGENQVDTLRSARLRVHIIIPQWTRGYDMARYDVRVKATEVRFRVVEISATFSMRHWDLASKREMPGRKHRNRNQTQNRGSPLPVQKELRKAAETLTAEGRQQNW</sequence>
<proteinExistence type="predicted"/>
<dbReference type="AlphaFoldDB" id="A0AAD7D3X4"/>
<evidence type="ECO:0000313" key="2">
    <source>
        <dbReference type="EMBL" id="KAJ7677242.1"/>
    </source>
</evidence>
<organism evidence="2 3">
    <name type="scientific">Mycena rosella</name>
    <name type="common">Pink bonnet</name>
    <name type="synonym">Agaricus rosellus</name>
    <dbReference type="NCBI Taxonomy" id="1033263"/>
    <lineage>
        <taxon>Eukaryota</taxon>
        <taxon>Fungi</taxon>
        <taxon>Dikarya</taxon>
        <taxon>Basidiomycota</taxon>
        <taxon>Agaricomycotina</taxon>
        <taxon>Agaricomycetes</taxon>
        <taxon>Agaricomycetidae</taxon>
        <taxon>Agaricales</taxon>
        <taxon>Marasmiineae</taxon>
        <taxon>Mycenaceae</taxon>
        <taxon>Mycena</taxon>
    </lineage>
</organism>
<evidence type="ECO:0000256" key="1">
    <source>
        <dbReference type="SAM" id="MobiDB-lite"/>
    </source>
</evidence>
<dbReference type="EMBL" id="JARKIE010000140">
    <property type="protein sequence ID" value="KAJ7677242.1"/>
    <property type="molecule type" value="Genomic_DNA"/>
</dbReference>
<accession>A0AAD7D3X4</accession>
<name>A0AAD7D3X4_MYCRO</name>
<keyword evidence="3" id="KW-1185">Reference proteome</keyword>